<keyword evidence="4" id="KW-0285">Flavoprotein</keyword>
<keyword evidence="11" id="KW-1185">Reference proteome</keyword>
<dbReference type="InterPro" id="IPR013785">
    <property type="entry name" value="Aldolase_TIM"/>
</dbReference>
<dbReference type="PANTHER" id="PTHR42747">
    <property type="entry name" value="NITRONATE MONOOXYGENASE-RELATED"/>
    <property type="match status" value="1"/>
</dbReference>
<comment type="catalytic activity">
    <reaction evidence="9">
        <text>3 propionate 3-nitronate + 3 O2 + H2O = 3 3-oxopropanoate + 2 nitrate + nitrite + H2O2 + 3 H(+)</text>
        <dbReference type="Rhea" id="RHEA:57332"/>
        <dbReference type="ChEBI" id="CHEBI:15377"/>
        <dbReference type="ChEBI" id="CHEBI:15378"/>
        <dbReference type="ChEBI" id="CHEBI:15379"/>
        <dbReference type="ChEBI" id="CHEBI:16240"/>
        <dbReference type="ChEBI" id="CHEBI:16301"/>
        <dbReference type="ChEBI" id="CHEBI:17632"/>
        <dbReference type="ChEBI" id="CHEBI:33190"/>
        <dbReference type="ChEBI" id="CHEBI:136067"/>
    </reaction>
</comment>
<protein>
    <recommendedName>
        <fullName evidence="8">Propionate 3-nitronate monooxygenase</fullName>
    </recommendedName>
</protein>
<evidence type="ECO:0000256" key="8">
    <source>
        <dbReference type="ARBA" id="ARBA00031155"/>
    </source>
</evidence>
<gene>
    <name evidence="10" type="ORF">BCY89_06360</name>
</gene>
<evidence type="ECO:0000256" key="6">
    <source>
        <dbReference type="ARBA" id="ARBA00023002"/>
    </source>
</evidence>
<dbReference type="Gene3D" id="3.20.20.70">
    <property type="entry name" value="Aldolase class I"/>
    <property type="match status" value="1"/>
</dbReference>
<keyword evidence="5" id="KW-0288">FMN</keyword>
<reference evidence="10 11" key="1">
    <citation type="submission" date="2016-07" db="EMBL/GenBank/DDBJ databases">
        <title>Genome analysis of Sphingobacterium siyangense T12B17.</title>
        <authorList>
            <person name="Xu D."/>
            <person name="Su Y."/>
            <person name="Zheng S."/>
        </authorList>
    </citation>
    <scope>NUCLEOTIDE SEQUENCE [LARGE SCALE GENOMIC DNA]</scope>
    <source>
        <strain evidence="10 11">T12B17</strain>
    </source>
</reference>
<organism evidence="10 11">
    <name type="scientific">Sphingobacterium siyangense</name>
    <dbReference type="NCBI Taxonomy" id="459529"/>
    <lineage>
        <taxon>Bacteria</taxon>
        <taxon>Pseudomonadati</taxon>
        <taxon>Bacteroidota</taxon>
        <taxon>Sphingobacteriia</taxon>
        <taxon>Sphingobacteriales</taxon>
        <taxon>Sphingobacteriaceae</taxon>
        <taxon>Sphingobacterium</taxon>
    </lineage>
</organism>
<evidence type="ECO:0000256" key="9">
    <source>
        <dbReference type="ARBA" id="ARBA00049401"/>
    </source>
</evidence>
<dbReference type="RefSeq" id="WP_120334319.1">
    <property type="nucleotide sequence ID" value="NZ_CP080574.1"/>
</dbReference>
<evidence type="ECO:0000256" key="4">
    <source>
        <dbReference type="ARBA" id="ARBA00022630"/>
    </source>
</evidence>
<comment type="caution">
    <text evidence="10">The sequence shown here is derived from an EMBL/GenBank/DDBJ whole genome shotgun (WGS) entry which is preliminary data.</text>
</comment>
<dbReference type="PANTHER" id="PTHR42747:SF3">
    <property type="entry name" value="NITRONATE MONOOXYGENASE-RELATED"/>
    <property type="match status" value="1"/>
</dbReference>
<evidence type="ECO:0000256" key="5">
    <source>
        <dbReference type="ARBA" id="ARBA00022643"/>
    </source>
</evidence>
<dbReference type="AlphaFoldDB" id="A0A420FWE4"/>
<keyword evidence="6" id="KW-0560">Oxidoreductase</keyword>
<dbReference type="EMBL" id="MCAQ01000012">
    <property type="protein sequence ID" value="RKF37262.1"/>
    <property type="molecule type" value="Genomic_DNA"/>
</dbReference>
<dbReference type="GO" id="GO:0018580">
    <property type="term" value="F:nitronate monooxygenase activity"/>
    <property type="evidence" value="ECO:0007669"/>
    <property type="project" value="InterPro"/>
</dbReference>
<evidence type="ECO:0000256" key="1">
    <source>
        <dbReference type="ARBA" id="ARBA00001917"/>
    </source>
</evidence>
<proteinExistence type="inferred from homology"/>
<dbReference type="SUPFAM" id="SSF51412">
    <property type="entry name" value="Inosine monophosphate dehydrogenase (IMPDH)"/>
    <property type="match status" value="1"/>
</dbReference>
<dbReference type="GO" id="GO:0009636">
    <property type="term" value="P:response to toxic substance"/>
    <property type="evidence" value="ECO:0007669"/>
    <property type="project" value="UniProtKB-KW"/>
</dbReference>
<name>A0A420FWE4_9SPHI</name>
<evidence type="ECO:0000313" key="11">
    <source>
        <dbReference type="Proteomes" id="UP000286402"/>
    </source>
</evidence>
<dbReference type="Proteomes" id="UP000286402">
    <property type="component" value="Unassembled WGS sequence"/>
</dbReference>
<sequence length="359" mass="39342">MKWSNQITQLIGIDYPIIQAPMFGVTTPEMVIAASRAGALGSLSLGDLPAERCSELIRSTAAYVMKPFAVNIFVNHVPEVSLNLRLAYNETKVFVEQLALQHGLEVALPELDSIHITDYREQIDAIISHQCKVVSFTFGNLDAQSIKRLKDNDVMIIGTCTSVAEAIALEEAGIDVICVQGLEAGGHRGSFQEAPVPEIGGFSLLPQVKEHVNVPLIYAGGLYNASTIHSAKLLGASGFQIGSLLLKSKESALLDFEKARLSHVKESDIVLTRSFSGRYARGIKNTFIEALDKSQYILPYPYQNKLTGELRKVAKANKNVDFVNIWAGQSIHSYSELSTTDIMQTLIREVENLHTSLVV</sequence>
<keyword evidence="7" id="KW-0503">Monooxygenase</keyword>
<dbReference type="CDD" id="cd04730">
    <property type="entry name" value="NPD_like"/>
    <property type="match status" value="1"/>
</dbReference>
<evidence type="ECO:0000256" key="3">
    <source>
        <dbReference type="ARBA" id="ARBA00022575"/>
    </source>
</evidence>
<evidence type="ECO:0000256" key="2">
    <source>
        <dbReference type="ARBA" id="ARBA00009881"/>
    </source>
</evidence>
<dbReference type="Pfam" id="PF03060">
    <property type="entry name" value="NMO"/>
    <property type="match status" value="1"/>
</dbReference>
<dbReference type="InterPro" id="IPR004136">
    <property type="entry name" value="NMO"/>
</dbReference>
<evidence type="ECO:0000313" key="10">
    <source>
        <dbReference type="EMBL" id="RKF37262.1"/>
    </source>
</evidence>
<comment type="similarity">
    <text evidence="2">Belongs to the nitronate monooxygenase family. NMO class I subfamily.</text>
</comment>
<comment type="cofactor">
    <cofactor evidence="1">
        <name>FMN</name>
        <dbReference type="ChEBI" id="CHEBI:58210"/>
    </cofactor>
</comment>
<accession>A0A420FWE4</accession>
<keyword evidence="3" id="KW-0216">Detoxification</keyword>
<evidence type="ECO:0000256" key="7">
    <source>
        <dbReference type="ARBA" id="ARBA00023033"/>
    </source>
</evidence>
<dbReference type="GeneID" id="88831142"/>